<protein>
    <submittedName>
        <fullName evidence="4">Ig family protein</fullName>
    </submittedName>
</protein>
<proteinExistence type="predicted"/>
<feature type="region of interest" description="Disordered" evidence="1">
    <location>
        <begin position="413"/>
        <end position="440"/>
    </location>
</feature>
<dbReference type="Pfam" id="PF17936">
    <property type="entry name" value="Big_6"/>
    <property type="match status" value="1"/>
</dbReference>
<feature type="domain" description="Bacterial Ig" evidence="3">
    <location>
        <begin position="347"/>
        <end position="425"/>
    </location>
</feature>
<dbReference type="Gene3D" id="2.60.40.10">
    <property type="entry name" value="Immunoglobulins"/>
    <property type="match status" value="1"/>
</dbReference>
<reference evidence="4" key="1">
    <citation type="submission" date="2020-01" db="EMBL/GenBank/DDBJ databases">
        <authorList>
            <person name="Meier V. D."/>
            <person name="Meier V D."/>
        </authorList>
    </citation>
    <scope>NUCLEOTIDE SEQUENCE</scope>
    <source>
        <strain evidence="4">HLG_WM_MAG_04</strain>
    </source>
</reference>
<dbReference type="AlphaFoldDB" id="A0A6S6S1V6"/>
<keyword evidence="2" id="KW-0732">Signal</keyword>
<sequence>MYLNKKIVMLGSLIVANLLYGSTTSGVVYATQPVLVAVDEHGNIDTDYTQSVTLSTASAGTLEGTLTKTFVAGRAAFTDVKYKATADNETYTLKARDGILSDATTDNITSEVIATQLSFTTQPNPTAILSSRTVDFSTDPIVKAVDADGLVDTDFTELVTLGENGLGTGTFTNNTATATAGVATFTGLTLNHSTAETMQLTANDEDGTGSNLPLGMSSNIVVSSNAAPVNTLPSSPTVAENSANTIIAGISIADSDGDSQTIILTVTNGTVSLSGTTSLTFTTGDGTDDASMVFSGTVANINIALNNLTFTPTANSTTTATFNIQTNDGKGGVDDDTLSINVTDQLAPTAPVINASNGTSITGTGEAGATVTVKDADGNTIGTAVVAANGSWTITPTTAIANGVVLTATQEDLAGNTSSGSSSQTVDSTDSDATLTAGDGVIEPVKLPSTADTVGEAVSLFDFTLTDSGTGDGFSTDVSQVIIHTSGTADFTKVTWKLKGTDVSDVTGTYDADANTLTFAGLSISIANGTSETYTVSGFFATPTGLTKNQTYIFSINGDDDLTVDQTKTKMSGTNSEVNNGTGTKIDILATKLRFMVLPAN</sequence>
<organism evidence="4">
    <name type="scientific">uncultured Sulfurovum sp</name>
    <dbReference type="NCBI Taxonomy" id="269237"/>
    <lineage>
        <taxon>Bacteria</taxon>
        <taxon>Pseudomonadati</taxon>
        <taxon>Campylobacterota</taxon>
        <taxon>Epsilonproteobacteria</taxon>
        <taxon>Campylobacterales</taxon>
        <taxon>Sulfurovaceae</taxon>
        <taxon>Sulfurovum</taxon>
        <taxon>environmental samples</taxon>
    </lineage>
</organism>
<feature type="signal peptide" evidence="2">
    <location>
        <begin position="1"/>
        <end position="30"/>
    </location>
</feature>
<evidence type="ECO:0000256" key="2">
    <source>
        <dbReference type="SAM" id="SignalP"/>
    </source>
</evidence>
<name>A0A6S6S1V6_9BACT</name>
<feature type="chain" id="PRO_5027953058" evidence="2">
    <location>
        <begin position="31"/>
        <end position="601"/>
    </location>
</feature>
<accession>A0A6S6S1V6</accession>
<evidence type="ECO:0000256" key="1">
    <source>
        <dbReference type="SAM" id="MobiDB-lite"/>
    </source>
</evidence>
<evidence type="ECO:0000259" key="3">
    <source>
        <dbReference type="Pfam" id="PF17936"/>
    </source>
</evidence>
<dbReference type="EMBL" id="CACVAX010000006">
    <property type="protein sequence ID" value="CAA6802341.1"/>
    <property type="molecule type" value="Genomic_DNA"/>
</dbReference>
<gene>
    <name evidence="4" type="ORF">HELGO_WM2110</name>
</gene>
<feature type="compositionally biased region" description="Low complexity" evidence="1">
    <location>
        <begin position="417"/>
        <end position="432"/>
    </location>
</feature>
<evidence type="ECO:0000313" key="4">
    <source>
        <dbReference type="EMBL" id="CAA6802341.1"/>
    </source>
</evidence>
<dbReference type="InterPro" id="IPR013783">
    <property type="entry name" value="Ig-like_fold"/>
</dbReference>
<dbReference type="InterPro" id="IPR041498">
    <property type="entry name" value="Big_6"/>
</dbReference>